<sequence length="328" mass="35828">MRRNKQTFHTRSLGEVRGSIVLEATLVMPMFVMVLFLFIYMIQMTLVATQLHAVTSNAVRQVSAHIYPVALAVASSQTEEEQSASSNNSLSLERIYDFSLSEWSSQYASKLPSPVSEWVQAAVKKGEAPLQDLKGNVAEAVLDPVIKPLLSPFLQATSLNEARLHVSRVTIPDLRTGKTPYFGLEVSYVLPIKVPFTGQAIRIQARAEERLWIGDTDELGNKNSDGESGTGAAAKVLSKPDPAYAGRRAEVTALVEPGASATMTVYYKSGVSQAKYLGKAQADDNGIVSWNWLVGGNTTPGEWTFVIETEDGARTTEQFLVESPRSKE</sequence>
<gene>
    <name evidence="2" type="ORF">J41TS12_30600</name>
</gene>
<keyword evidence="1" id="KW-1133">Transmembrane helix</keyword>
<accession>A0A920CID7</accession>
<evidence type="ECO:0000313" key="3">
    <source>
        <dbReference type="Proteomes" id="UP000681162"/>
    </source>
</evidence>
<feature type="transmembrane region" description="Helical" evidence="1">
    <location>
        <begin position="20"/>
        <end position="42"/>
    </location>
</feature>
<proteinExistence type="predicted"/>
<dbReference type="Proteomes" id="UP000681162">
    <property type="component" value="Unassembled WGS sequence"/>
</dbReference>
<protein>
    <submittedName>
        <fullName evidence="2">Uncharacterized protein</fullName>
    </submittedName>
</protein>
<dbReference type="AlphaFoldDB" id="A0A920CID7"/>
<name>A0A920CID7_9BACL</name>
<evidence type="ECO:0000313" key="2">
    <source>
        <dbReference type="EMBL" id="GIO38199.1"/>
    </source>
</evidence>
<dbReference type="RefSeq" id="WP_212940332.1">
    <property type="nucleotide sequence ID" value="NZ_BORR01000010.1"/>
</dbReference>
<comment type="caution">
    <text evidence="2">The sequence shown here is derived from an EMBL/GenBank/DDBJ whole genome shotgun (WGS) entry which is preliminary data.</text>
</comment>
<reference evidence="2 3" key="1">
    <citation type="submission" date="2021-03" db="EMBL/GenBank/DDBJ databases">
        <title>Antimicrobial resistance genes in bacteria isolated from Japanese honey, and their potential for conferring macrolide and lincosamide resistance in the American foulbrood pathogen Paenibacillus larvae.</title>
        <authorList>
            <person name="Okamoto M."/>
            <person name="Kumagai M."/>
            <person name="Kanamori H."/>
            <person name="Takamatsu D."/>
        </authorList>
    </citation>
    <scope>NUCLEOTIDE SEQUENCE [LARGE SCALE GENOMIC DNA]</scope>
    <source>
        <strain evidence="2 3">J41TS12</strain>
    </source>
</reference>
<keyword evidence="1" id="KW-0812">Transmembrane</keyword>
<keyword evidence="3" id="KW-1185">Reference proteome</keyword>
<evidence type="ECO:0000256" key="1">
    <source>
        <dbReference type="SAM" id="Phobius"/>
    </source>
</evidence>
<organism evidence="2 3">
    <name type="scientific">Paenibacillus antibioticophila</name>
    <dbReference type="NCBI Taxonomy" id="1274374"/>
    <lineage>
        <taxon>Bacteria</taxon>
        <taxon>Bacillati</taxon>
        <taxon>Bacillota</taxon>
        <taxon>Bacilli</taxon>
        <taxon>Bacillales</taxon>
        <taxon>Paenibacillaceae</taxon>
        <taxon>Paenibacillus</taxon>
    </lineage>
</organism>
<dbReference type="EMBL" id="BORR01000010">
    <property type="protein sequence ID" value="GIO38199.1"/>
    <property type="molecule type" value="Genomic_DNA"/>
</dbReference>
<keyword evidence="1" id="KW-0472">Membrane</keyword>